<keyword evidence="3" id="KW-1185">Reference proteome</keyword>
<sequence>MTSASTSTSTSANANAGAILIRPLAGADVPAAAGVLRRGAEAFILHESAPQDAADFLAQHGEDGIRAALAAGMAYHAALVDGQLAGFIGIRERSHVYHLFVDERWQRRGIARRLWECARAAALAPGHAGVFTVNSSNHAVPLYEALGFVRSAPMQVARVRYNPMRLDAALTRAVGGVAEVGAVVPDASLADAALPHARAGLAVSAAALVDPA</sequence>
<dbReference type="GO" id="GO:0016747">
    <property type="term" value="F:acyltransferase activity, transferring groups other than amino-acyl groups"/>
    <property type="evidence" value="ECO:0007669"/>
    <property type="project" value="InterPro"/>
</dbReference>
<dbReference type="PANTHER" id="PTHR43451">
    <property type="entry name" value="ACETYLTRANSFERASE (GNAT) FAMILY PROTEIN"/>
    <property type="match status" value="1"/>
</dbReference>
<dbReference type="KEGG" id="mfy:HH212_23850"/>
<dbReference type="SUPFAM" id="SSF55729">
    <property type="entry name" value="Acyl-CoA N-acyltransferases (Nat)"/>
    <property type="match status" value="1"/>
</dbReference>
<keyword evidence="2" id="KW-0808">Transferase</keyword>
<dbReference type="Pfam" id="PF13673">
    <property type="entry name" value="Acetyltransf_10"/>
    <property type="match status" value="1"/>
</dbReference>
<gene>
    <name evidence="2" type="ORF">HH212_23850</name>
</gene>
<dbReference type="CDD" id="cd04301">
    <property type="entry name" value="NAT_SF"/>
    <property type="match status" value="1"/>
</dbReference>
<dbReference type="InterPro" id="IPR000182">
    <property type="entry name" value="GNAT_dom"/>
</dbReference>
<dbReference type="AlphaFoldDB" id="A0A7Z2W1H6"/>
<dbReference type="Proteomes" id="UP000502415">
    <property type="component" value="Chromosome"/>
</dbReference>
<organism evidence="2 3">
    <name type="scientific">Massilia forsythiae</name>
    <dbReference type="NCBI Taxonomy" id="2728020"/>
    <lineage>
        <taxon>Bacteria</taxon>
        <taxon>Pseudomonadati</taxon>
        <taxon>Pseudomonadota</taxon>
        <taxon>Betaproteobacteria</taxon>
        <taxon>Burkholderiales</taxon>
        <taxon>Oxalobacteraceae</taxon>
        <taxon>Telluria group</taxon>
        <taxon>Massilia</taxon>
    </lineage>
</organism>
<protein>
    <submittedName>
        <fullName evidence="2">GNAT family N-acetyltransferase</fullName>
    </submittedName>
</protein>
<dbReference type="InterPro" id="IPR052564">
    <property type="entry name" value="N-acetyltrans/Recomb-assoc"/>
</dbReference>
<name>A0A7Z2W1H6_9BURK</name>
<evidence type="ECO:0000259" key="1">
    <source>
        <dbReference type="PROSITE" id="PS51186"/>
    </source>
</evidence>
<dbReference type="PANTHER" id="PTHR43451:SF1">
    <property type="entry name" value="ACETYLTRANSFERASE"/>
    <property type="match status" value="1"/>
</dbReference>
<feature type="domain" description="N-acetyltransferase" evidence="1">
    <location>
        <begin position="19"/>
        <end position="169"/>
    </location>
</feature>
<dbReference type="InterPro" id="IPR016181">
    <property type="entry name" value="Acyl_CoA_acyltransferase"/>
</dbReference>
<dbReference type="Gene3D" id="3.40.630.30">
    <property type="match status" value="1"/>
</dbReference>
<accession>A0A7Z2W1H6</accession>
<evidence type="ECO:0000313" key="3">
    <source>
        <dbReference type="Proteomes" id="UP000502415"/>
    </source>
</evidence>
<dbReference type="PROSITE" id="PS51186">
    <property type="entry name" value="GNAT"/>
    <property type="match status" value="1"/>
</dbReference>
<evidence type="ECO:0000313" key="2">
    <source>
        <dbReference type="EMBL" id="QJE02675.1"/>
    </source>
</evidence>
<dbReference type="EMBL" id="CP051685">
    <property type="protein sequence ID" value="QJE02675.1"/>
    <property type="molecule type" value="Genomic_DNA"/>
</dbReference>
<reference evidence="2 3" key="1">
    <citation type="submission" date="2020-04" db="EMBL/GenBank/DDBJ databases">
        <title>Genome sequencing of novel species.</title>
        <authorList>
            <person name="Heo J."/>
            <person name="Kim S.-J."/>
            <person name="Kim J.-S."/>
            <person name="Hong S.-B."/>
            <person name="Kwon S.-W."/>
        </authorList>
    </citation>
    <scope>NUCLEOTIDE SEQUENCE [LARGE SCALE GENOMIC DNA]</scope>
    <source>
        <strain evidence="2 3">GN2-R2</strain>
    </source>
</reference>
<proteinExistence type="predicted"/>